<evidence type="ECO:0000256" key="1">
    <source>
        <dbReference type="SAM" id="SignalP"/>
    </source>
</evidence>
<organism evidence="2 3">
    <name type="scientific">Tahibacter amnicola</name>
    <dbReference type="NCBI Taxonomy" id="2976241"/>
    <lineage>
        <taxon>Bacteria</taxon>
        <taxon>Pseudomonadati</taxon>
        <taxon>Pseudomonadota</taxon>
        <taxon>Gammaproteobacteria</taxon>
        <taxon>Lysobacterales</taxon>
        <taxon>Rhodanobacteraceae</taxon>
        <taxon>Tahibacter</taxon>
    </lineage>
</organism>
<name>A0ABY6B732_9GAMM</name>
<dbReference type="Proteomes" id="UP001064632">
    <property type="component" value="Chromosome"/>
</dbReference>
<protein>
    <submittedName>
        <fullName evidence="2">Uncharacterized protein</fullName>
    </submittedName>
</protein>
<keyword evidence="1" id="KW-0732">Signal</keyword>
<sequence length="218" mass="21831">MHNVLGFGFLAFAFASTASAQNLVSNGDFTSDITTSWTAENAGGTGVTGSGVYDDDSGSATVGSARLNLAESGPGSTGVVQGLNQCIAAPGSPPWDFGGRIRFTLDNPGAGGPNLAFIAVQFYAGANCTGSQTSQLLFTGSGTSVNGFVDGVAVANWERVSQTGFADPMPGGSATASVRIAARVQTDGTGDSLSALFDGMFFGPAGTTPVSLQSFSVE</sequence>
<keyword evidence="3" id="KW-1185">Reference proteome</keyword>
<feature type="signal peptide" evidence="1">
    <location>
        <begin position="1"/>
        <end position="20"/>
    </location>
</feature>
<reference evidence="2" key="1">
    <citation type="submission" date="2022-09" db="EMBL/GenBank/DDBJ databases">
        <title>Tahibacter sp. nov., isolated from a fresh water.</title>
        <authorList>
            <person name="Baek J.H."/>
            <person name="Lee J.K."/>
            <person name="Kim J.M."/>
            <person name="Jeon C.O."/>
        </authorList>
    </citation>
    <scope>NUCLEOTIDE SEQUENCE</scope>
    <source>
        <strain evidence="2">W38</strain>
    </source>
</reference>
<proteinExistence type="predicted"/>
<evidence type="ECO:0000313" key="2">
    <source>
        <dbReference type="EMBL" id="UXI65913.1"/>
    </source>
</evidence>
<accession>A0ABY6B732</accession>
<dbReference type="Gene3D" id="2.60.120.260">
    <property type="entry name" value="Galactose-binding domain-like"/>
    <property type="match status" value="1"/>
</dbReference>
<dbReference type="EMBL" id="CP104694">
    <property type="protein sequence ID" value="UXI65913.1"/>
    <property type="molecule type" value="Genomic_DNA"/>
</dbReference>
<gene>
    <name evidence="2" type="ORF">N4264_14225</name>
</gene>
<feature type="chain" id="PRO_5047273016" evidence="1">
    <location>
        <begin position="21"/>
        <end position="218"/>
    </location>
</feature>
<evidence type="ECO:0000313" key="3">
    <source>
        <dbReference type="Proteomes" id="UP001064632"/>
    </source>
</evidence>
<dbReference type="RefSeq" id="WP_261692908.1">
    <property type="nucleotide sequence ID" value="NZ_CP104694.1"/>
</dbReference>